<dbReference type="EMBL" id="FOFN01000003">
    <property type="protein sequence ID" value="SEQ80890.1"/>
    <property type="molecule type" value="Genomic_DNA"/>
</dbReference>
<proteinExistence type="predicted"/>
<dbReference type="SUPFAM" id="SSF109998">
    <property type="entry name" value="Triger factor/SurA peptide-binding domain-like"/>
    <property type="match status" value="1"/>
</dbReference>
<dbReference type="InterPro" id="IPR027304">
    <property type="entry name" value="Trigger_fact/SurA_dom_sf"/>
</dbReference>
<organism evidence="1 2">
    <name type="scientific">Hyunsoonleella jejuensis</name>
    <dbReference type="NCBI Taxonomy" id="419940"/>
    <lineage>
        <taxon>Bacteria</taxon>
        <taxon>Pseudomonadati</taxon>
        <taxon>Bacteroidota</taxon>
        <taxon>Flavobacteriia</taxon>
        <taxon>Flavobacteriales</taxon>
        <taxon>Flavobacteriaceae</taxon>
    </lineage>
</organism>
<dbReference type="RefSeq" id="WP_177176597.1">
    <property type="nucleotide sequence ID" value="NZ_FOFN01000003.1"/>
</dbReference>
<name>A0A1H9J203_9FLAO</name>
<keyword evidence="2" id="KW-1185">Reference proteome</keyword>
<accession>A0A1H9J203</accession>
<evidence type="ECO:0000313" key="2">
    <source>
        <dbReference type="Proteomes" id="UP000198999"/>
    </source>
</evidence>
<dbReference type="Proteomes" id="UP000198999">
    <property type="component" value="Unassembled WGS sequence"/>
</dbReference>
<dbReference type="STRING" id="419940.SAMN05421824_2370"/>
<protein>
    <recommendedName>
        <fullName evidence="3">Peptidylprolyl isomerase</fullName>
    </recommendedName>
</protein>
<evidence type="ECO:0008006" key="3">
    <source>
        <dbReference type="Google" id="ProtNLM"/>
    </source>
</evidence>
<sequence length="287" mass="33316">MIVVRLQSLLILCLLALTISCDIFKKNDERKPVARVNDAYLYEEDLDGLVSEGVTGQDSALIIQNYIKEWATEQLLVDGAHLNLSEKKQESFNKLVNQYKNDLFSKAYLEALVSKNLDTAVSNEEATKYYEANKDAFKLNEELLKFRYIHVDENIINYNTIKERFRRFENKDKTALDSIAIQFKSYSLNDSIWVKMSQVITKIPGVNSENKNQLLKKSNFVQLKDSLGVYLMQVNDVLLRNDTAPLEYVKPTIRQIVINKRKLELIKELEKDITKDAIKNKEFEIYN</sequence>
<evidence type="ECO:0000313" key="1">
    <source>
        <dbReference type="EMBL" id="SEQ80890.1"/>
    </source>
</evidence>
<dbReference type="AlphaFoldDB" id="A0A1H9J203"/>
<gene>
    <name evidence="1" type="ORF">SAMN05421824_2370</name>
</gene>
<reference evidence="1 2" key="1">
    <citation type="submission" date="2016-10" db="EMBL/GenBank/DDBJ databases">
        <authorList>
            <person name="de Groot N.N."/>
        </authorList>
    </citation>
    <scope>NUCLEOTIDE SEQUENCE [LARGE SCALE GENOMIC DNA]</scope>
    <source>
        <strain evidence="1 2">DSM 21035</strain>
    </source>
</reference>
<dbReference type="PROSITE" id="PS51257">
    <property type="entry name" value="PROKAR_LIPOPROTEIN"/>
    <property type="match status" value="1"/>
</dbReference>